<dbReference type="EMBL" id="WMIA01000006">
    <property type="protein sequence ID" value="MTF38660.1"/>
    <property type="molecule type" value="Genomic_DNA"/>
</dbReference>
<protein>
    <submittedName>
        <fullName evidence="1">Uncharacterized protein</fullName>
    </submittedName>
</protein>
<organism evidence="1 2">
    <name type="scientific">Cyanobacterium aponinum 0216</name>
    <dbReference type="NCBI Taxonomy" id="2676140"/>
    <lineage>
        <taxon>Bacteria</taxon>
        <taxon>Bacillati</taxon>
        <taxon>Cyanobacteriota</taxon>
        <taxon>Cyanophyceae</taxon>
        <taxon>Oscillatoriophycideae</taxon>
        <taxon>Chroococcales</taxon>
        <taxon>Geminocystaceae</taxon>
        <taxon>Cyanobacterium</taxon>
    </lineage>
</organism>
<dbReference type="AlphaFoldDB" id="A0A844GRS2"/>
<gene>
    <name evidence="1" type="ORF">GGC33_06945</name>
</gene>
<sequence>MMNSSLINWQKLAEIKELKDYFNDDFQEFKNSICHYLKIMAKMTSTSIQEIAIIRALEVTNGCTQHSYRRNDSDSLSVEQTRECMKLSISSIRNQEIILKNGDVLEFSPETKELMTHIRTLYMDAFKNNIASQEKEFYAFSTAQFLACGKEKIDYGFQVVKDNYQDLFTDTFINKGIKYIEKYLEAIKN</sequence>
<reference evidence="1 2" key="1">
    <citation type="submission" date="2019-11" db="EMBL/GenBank/DDBJ databases">
        <title>Isolation of a new High Light Tolerant Cyanobacteria.</title>
        <authorList>
            <person name="Dobson Z."/>
            <person name="Vaughn N."/>
            <person name="Vaughn M."/>
            <person name="Fromme P."/>
            <person name="Mazor Y."/>
        </authorList>
    </citation>
    <scope>NUCLEOTIDE SEQUENCE [LARGE SCALE GENOMIC DNA]</scope>
    <source>
        <strain evidence="1 2">0216</strain>
    </source>
</reference>
<dbReference type="RefSeq" id="WP_015219801.1">
    <property type="nucleotide sequence ID" value="NZ_WMIA01000006.1"/>
</dbReference>
<comment type="caution">
    <text evidence="1">The sequence shown here is derived from an EMBL/GenBank/DDBJ whole genome shotgun (WGS) entry which is preliminary data.</text>
</comment>
<evidence type="ECO:0000313" key="2">
    <source>
        <dbReference type="Proteomes" id="UP000437131"/>
    </source>
</evidence>
<proteinExistence type="predicted"/>
<name>A0A844GRS2_9CHRO</name>
<evidence type="ECO:0000313" key="1">
    <source>
        <dbReference type="EMBL" id="MTF38660.1"/>
    </source>
</evidence>
<dbReference type="Proteomes" id="UP000437131">
    <property type="component" value="Unassembled WGS sequence"/>
</dbReference>
<accession>A0A844GRS2</accession>